<evidence type="ECO:0000256" key="10">
    <source>
        <dbReference type="ARBA" id="ARBA00022679"/>
    </source>
</evidence>
<evidence type="ECO:0000256" key="19">
    <source>
        <dbReference type="PROSITE-ProRule" id="PRU00333"/>
    </source>
</evidence>
<proteinExistence type="inferred from homology"/>
<organism evidence="21 22">
    <name type="scientific">Aquicoccus porphyridii</name>
    <dbReference type="NCBI Taxonomy" id="1852029"/>
    <lineage>
        <taxon>Bacteria</taxon>
        <taxon>Pseudomonadati</taxon>
        <taxon>Pseudomonadota</taxon>
        <taxon>Alphaproteobacteria</taxon>
        <taxon>Rhodobacterales</taxon>
        <taxon>Paracoccaceae</taxon>
        <taxon>Aquicoccus</taxon>
    </lineage>
</organism>
<evidence type="ECO:0000256" key="11">
    <source>
        <dbReference type="ARBA" id="ARBA00022691"/>
    </source>
</evidence>
<gene>
    <name evidence="21" type="ORF">FLO80_04915</name>
</gene>
<accession>A0A5A9ZTI5</accession>
<evidence type="ECO:0000256" key="8">
    <source>
        <dbReference type="ARBA" id="ARBA00022605"/>
    </source>
</evidence>
<dbReference type="InterPro" id="IPR017226">
    <property type="entry name" value="BHMT-like"/>
</dbReference>
<evidence type="ECO:0000256" key="18">
    <source>
        <dbReference type="PIRSR" id="PIRSR037505-2"/>
    </source>
</evidence>
<dbReference type="SUPFAM" id="SSF82282">
    <property type="entry name" value="Homocysteine S-methyltransferase"/>
    <property type="match status" value="1"/>
</dbReference>
<evidence type="ECO:0000256" key="12">
    <source>
        <dbReference type="ARBA" id="ARBA00022723"/>
    </source>
</evidence>
<keyword evidence="9" id="KW-0846">Cobalamin</keyword>
<comment type="function">
    <text evidence="16">Catalyzes the transfer of a methyl group from methyl-cobalamin to homocysteine, yielding enzyme-bound cob(I)alamin and methionine. Subsequently, remethylates the cofactor using methyltetrahydrofolate.</text>
</comment>
<name>A0A5A9ZTI5_9RHOB</name>
<comment type="pathway">
    <text evidence="3">Amino-acid biosynthesis; L-methionine biosynthesis via de novo pathway; L-methionine from L-homocysteine (MetH route): step 1/1.</text>
</comment>
<dbReference type="GO" id="GO:0008705">
    <property type="term" value="F:methionine synthase activity"/>
    <property type="evidence" value="ECO:0007669"/>
    <property type="project" value="UniProtKB-EC"/>
</dbReference>
<evidence type="ECO:0000256" key="5">
    <source>
        <dbReference type="ARBA" id="ARBA00012032"/>
    </source>
</evidence>
<comment type="cofactor">
    <cofactor evidence="18">
        <name>Zn(2+)</name>
        <dbReference type="ChEBI" id="CHEBI:29105"/>
    </cofactor>
    <text evidence="18">Binds 1 zinc ion per subunit.</text>
</comment>
<evidence type="ECO:0000256" key="6">
    <source>
        <dbReference type="ARBA" id="ARBA00013998"/>
    </source>
</evidence>
<dbReference type="GO" id="GO:0008270">
    <property type="term" value="F:zinc ion binding"/>
    <property type="evidence" value="ECO:0007669"/>
    <property type="project" value="InterPro"/>
</dbReference>
<keyword evidence="8" id="KW-0028">Amino-acid biosynthesis</keyword>
<evidence type="ECO:0000313" key="22">
    <source>
        <dbReference type="Proteomes" id="UP000325291"/>
    </source>
</evidence>
<keyword evidence="7 19" id="KW-0489">Methyltransferase</keyword>
<dbReference type="PROSITE" id="PS50970">
    <property type="entry name" value="HCY"/>
    <property type="match status" value="1"/>
</dbReference>
<dbReference type="Proteomes" id="UP000325291">
    <property type="component" value="Unassembled WGS sequence"/>
</dbReference>
<dbReference type="AlphaFoldDB" id="A0A5A9ZTI5"/>
<dbReference type="FunFam" id="3.20.20.330:FF:000001">
    <property type="entry name" value="Methionine synthase"/>
    <property type="match status" value="1"/>
</dbReference>
<evidence type="ECO:0000256" key="14">
    <source>
        <dbReference type="ARBA" id="ARBA00023167"/>
    </source>
</evidence>
<evidence type="ECO:0000256" key="2">
    <source>
        <dbReference type="ARBA" id="ARBA00001956"/>
    </source>
</evidence>
<dbReference type="GO" id="GO:0005829">
    <property type="term" value="C:cytosol"/>
    <property type="evidence" value="ECO:0007669"/>
    <property type="project" value="TreeGrafter"/>
</dbReference>
<dbReference type="InterPro" id="IPR003726">
    <property type="entry name" value="HCY_dom"/>
</dbReference>
<evidence type="ECO:0000256" key="4">
    <source>
        <dbReference type="ARBA" id="ARBA00010398"/>
    </source>
</evidence>
<dbReference type="Pfam" id="PF02574">
    <property type="entry name" value="S-methyl_trans"/>
    <property type="match status" value="1"/>
</dbReference>
<dbReference type="GO" id="GO:0046653">
    <property type="term" value="P:tetrahydrofolate metabolic process"/>
    <property type="evidence" value="ECO:0007669"/>
    <property type="project" value="TreeGrafter"/>
</dbReference>
<dbReference type="PIRSF" id="PIRSF037505">
    <property type="entry name" value="Betaine_HMT"/>
    <property type="match status" value="1"/>
</dbReference>
<feature type="binding site" evidence="18 19">
    <location>
        <position position="306"/>
    </location>
    <ligand>
        <name>Zn(2+)</name>
        <dbReference type="ChEBI" id="CHEBI:29105"/>
    </ligand>
</feature>
<dbReference type="EC" id="2.1.1.13" evidence="5"/>
<comment type="similarity">
    <text evidence="4">Belongs to the vitamin-B12 dependent methionine synthase family.</text>
</comment>
<evidence type="ECO:0000256" key="13">
    <source>
        <dbReference type="ARBA" id="ARBA00022833"/>
    </source>
</evidence>
<evidence type="ECO:0000259" key="20">
    <source>
        <dbReference type="PROSITE" id="PS50970"/>
    </source>
</evidence>
<evidence type="ECO:0000256" key="17">
    <source>
        <dbReference type="ARBA" id="ARBA00031040"/>
    </source>
</evidence>
<evidence type="ECO:0000256" key="16">
    <source>
        <dbReference type="ARBA" id="ARBA00025552"/>
    </source>
</evidence>
<evidence type="ECO:0000256" key="1">
    <source>
        <dbReference type="ARBA" id="ARBA00001700"/>
    </source>
</evidence>
<feature type="binding site" evidence="18 19">
    <location>
        <position position="243"/>
    </location>
    <ligand>
        <name>Zn(2+)</name>
        <dbReference type="ChEBI" id="CHEBI:29105"/>
    </ligand>
</feature>
<keyword evidence="14" id="KW-0486">Methionine biosynthesis</keyword>
<dbReference type="EMBL" id="VINQ01000002">
    <property type="protein sequence ID" value="KAA0920449.1"/>
    <property type="molecule type" value="Genomic_DNA"/>
</dbReference>
<evidence type="ECO:0000313" key="21">
    <source>
        <dbReference type="EMBL" id="KAA0920449.1"/>
    </source>
</evidence>
<evidence type="ECO:0000256" key="7">
    <source>
        <dbReference type="ARBA" id="ARBA00022603"/>
    </source>
</evidence>
<protein>
    <recommendedName>
        <fullName evidence="6">Methionine synthase</fullName>
        <ecNumber evidence="5">2.1.1.13</ecNumber>
    </recommendedName>
    <alternativeName>
        <fullName evidence="17">5-methyltetrahydrofolate--homocysteine methyltransferase</fullName>
    </alternativeName>
</protein>
<keyword evidence="10 19" id="KW-0808">Transferase</keyword>
<keyword evidence="11" id="KW-0949">S-adenosyl-L-methionine</keyword>
<dbReference type="Gene3D" id="3.20.20.330">
    <property type="entry name" value="Homocysteine-binding-like domain"/>
    <property type="match status" value="1"/>
</dbReference>
<keyword evidence="15" id="KW-0170">Cobalt</keyword>
<keyword evidence="12 18" id="KW-0479">Metal-binding</keyword>
<comment type="catalytic activity">
    <reaction evidence="1">
        <text>(6S)-5-methyl-5,6,7,8-tetrahydrofolate + L-homocysteine = (6S)-5,6,7,8-tetrahydrofolate + L-methionine</text>
        <dbReference type="Rhea" id="RHEA:11172"/>
        <dbReference type="ChEBI" id="CHEBI:18608"/>
        <dbReference type="ChEBI" id="CHEBI:57453"/>
        <dbReference type="ChEBI" id="CHEBI:57844"/>
        <dbReference type="ChEBI" id="CHEBI:58199"/>
        <dbReference type="EC" id="2.1.1.13"/>
    </reaction>
</comment>
<feature type="binding site" evidence="18 19">
    <location>
        <position position="307"/>
    </location>
    <ligand>
        <name>Zn(2+)</name>
        <dbReference type="ChEBI" id="CHEBI:29105"/>
    </ligand>
</feature>
<feature type="domain" description="Hcy-binding" evidence="20">
    <location>
        <begin position="3"/>
        <end position="321"/>
    </location>
</feature>
<evidence type="ECO:0000256" key="15">
    <source>
        <dbReference type="ARBA" id="ARBA00023285"/>
    </source>
</evidence>
<keyword evidence="13 18" id="KW-0862">Zinc</keyword>
<dbReference type="InterPro" id="IPR050554">
    <property type="entry name" value="Met_Synthase/Corrinoid"/>
</dbReference>
<evidence type="ECO:0000256" key="9">
    <source>
        <dbReference type="ARBA" id="ARBA00022628"/>
    </source>
</evidence>
<comment type="caution">
    <text evidence="21">The sequence shown here is derived from an EMBL/GenBank/DDBJ whole genome shotgun (WGS) entry which is preliminary data.</text>
</comment>
<sequence>MTDSNIVAHAARRILVLDGAMGTMIQQHKPGEDVYRGERFADWKSDVGGNSELLSLTQPEMIRDIHTAFLEADADILCTNTFGANAISQADYGMESLVTEMNAESVRLAREAAEAMSTPERPRWVAGGIGPTNQTASLSPDVNDPGYRAVTFDDLAHAYGEAARALVKAGVDVLLVETIFDTLNAKAALFAIDSLKDEGLDVPPLMISGTITDRSGRTLTGQTPEAFWVSMSHARPFSVGLNCALGAGEMRQHVRTLSEVADTRISAYPNAGLPNEMGGYDETPEETAAHLGEWADAGLVNIVGGCCGTTPDHIRAIAEAVAGKAPRAVPETVRRMRLSGLEMFEAPGVSKEDAA</sequence>
<dbReference type="GO" id="GO:0032259">
    <property type="term" value="P:methylation"/>
    <property type="evidence" value="ECO:0007669"/>
    <property type="project" value="UniProtKB-KW"/>
</dbReference>
<dbReference type="PANTHER" id="PTHR45833">
    <property type="entry name" value="METHIONINE SYNTHASE"/>
    <property type="match status" value="1"/>
</dbReference>
<dbReference type="GO" id="GO:0031419">
    <property type="term" value="F:cobalamin binding"/>
    <property type="evidence" value="ECO:0007669"/>
    <property type="project" value="UniProtKB-KW"/>
</dbReference>
<keyword evidence="22" id="KW-1185">Reference proteome</keyword>
<reference evidence="21 22" key="1">
    <citation type="submission" date="2019-07" db="EMBL/GenBank/DDBJ databases">
        <title>Aquicoccus porphyridii gen. nov., sp. nov., isolated from a small marine red alga, Porphyridium marinum.</title>
        <authorList>
            <person name="Liu L."/>
        </authorList>
    </citation>
    <scope>NUCLEOTIDE SEQUENCE [LARGE SCALE GENOMIC DNA]</scope>
    <source>
        <strain evidence="21 22">L1 8-17</strain>
    </source>
</reference>
<comment type="cofactor">
    <cofactor evidence="2">
        <name>methylcob(III)alamin</name>
        <dbReference type="ChEBI" id="CHEBI:28115"/>
    </cofactor>
</comment>
<dbReference type="InterPro" id="IPR036589">
    <property type="entry name" value="HCY_dom_sf"/>
</dbReference>
<dbReference type="PANTHER" id="PTHR45833:SF1">
    <property type="entry name" value="METHIONINE SYNTHASE"/>
    <property type="match status" value="1"/>
</dbReference>
<dbReference type="GO" id="GO:0050667">
    <property type="term" value="P:homocysteine metabolic process"/>
    <property type="evidence" value="ECO:0007669"/>
    <property type="project" value="TreeGrafter"/>
</dbReference>
<evidence type="ECO:0000256" key="3">
    <source>
        <dbReference type="ARBA" id="ARBA00005178"/>
    </source>
</evidence>